<accession>A0A143PR61</accession>
<protein>
    <submittedName>
        <fullName evidence="2">Uncharacterized protein</fullName>
    </submittedName>
</protein>
<proteinExistence type="predicted"/>
<feature type="chain" id="PRO_5007511835" evidence="1">
    <location>
        <begin position="31"/>
        <end position="403"/>
    </location>
</feature>
<sequence length="403" mass="41835" precursor="true">MPCAEGGVRRSGRIGAAVACLLLVALPRHAAAQQAPLADVLSFLLTNRGVQSGDFERDVAAARATADTMSRLLLIQLSTQPVSAASPGFVYRLNPALGAPQRASASFGPFFTERSLTTGAGRLTLGASFTARRYTTLDGRDLDDGTFVTSGNQFRDESAPFDAETLSMTLESQTLTASATYGLHDRVDLGVVVPFVTIDLRGQRTNTYRGSSDVQATADATASGIGDVAVRGKVRLLGEHGSGLASIAEVQLPTGRDEDLLGAGSTSALVAMVVSGEAGVIAGHGTVGATLGGLSPGFQYRGAFTANVARQLTLVGELIGRTVDAAGRVALTRVPHPTIVGVDTLRLLPEGDSTQNAQAVVGAKWNIARTWLLGAHLILPLTDEGLKPSRAFVIGLEYSLAGR</sequence>
<dbReference type="EMBL" id="CP015136">
    <property type="protein sequence ID" value="AMY10643.1"/>
    <property type="molecule type" value="Genomic_DNA"/>
</dbReference>
<gene>
    <name evidence="2" type="ORF">LuPra_03881</name>
</gene>
<evidence type="ECO:0000313" key="3">
    <source>
        <dbReference type="Proteomes" id="UP000076079"/>
    </source>
</evidence>
<reference evidence="3" key="2">
    <citation type="submission" date="2016-04" db="EMBL/GenBank/DDBJ databases">
        <title>First Complete Genome Sequence of a Subdivision 6 Acidobacterium.</title>
        <authorList>
            <person name="Huang S."/>
            <person name="Vieira S."/>
            <person name="Bunk B."/>
            <person name="Riedel T."/>
            <person name="Sproeer C."/>
            <person name="Overmann J."/>
        </authorList>
    </citation>
    <scope>NUCLEOTIDE SEQUENCE [LARGE SCALE GENOMIC DNA]</scope>
    <source>
        <strain evidence="3">DSM 100886 HEG_-6_39</strain>
    </source>
</reference>
<feature type="signal peptide" evidence="1">
    <location>
        <begin position="1"/>
        <end position="30"/>
    </location>
</feature>
<dbReference type="PATRIC" id="fig|1813736.3.peg.4088"/>
<dbReference type="Proteomes" id="UP000076079">
    <property type="component" value="Chromosome"/>
</dbReference>
<reference evidence="2 3" key="1">
    <citation type="journal article" date="2016" name="Genome Announc.">
        <title>First Complete Genome Sequence of a Subdivision 6 Acidobacterium Strain.</title>
        <authorList>
            <person name="Huang S."/>
            <person name="Vieira S."/>
            <person name="Bunk B."/>
            <person name="Riedel T."/>
            <person name="Sproer C."/>
            <person name="Overmann J."/>
        </authorList>
    </citation>
    <scope>NUCLEOTIDE SEQUENCE [LARGE SCALE GENOMIC DNA]</scope>
    <source>
        <strain evidence="3">DSM 100886 HEG_-6_39</strain>
    </source>
</reference>
<organism evidence="2 3">
    <name type="scientific">Luteitalea pratensis</name>
    <dbReference type="NCBI Taxonomy" id="1855912"/>
    <lineage>
        <taxon>Bacteria</taxon>
        <taxon>Pseudomonadati</taxon>
        <taxon>Acidobacteriota</taxon>
        <taxon>Vicinamibacteria</taxon>
        <taxon>Vicinamibacterales</taxon>
        <taxon>Vicinamibacteraceae</taxon>
        <taxon>Luteitalea</taxon>
    </lineage>
</organism>
<dbReference type="STRING" id="1855912.LuPra_03881"/>
<evidence type="ECO:0000256" key="1">
    <source>
        <dbReference type="SAM" id="SignalP"/>
    </source>
</evidence>
<name>A0A143PR61_LUTPR</name>
<evidence type="ECO:0000313" key="2">
    <source>
        <dbReference type="EMBL" id="AMY10643.1"/>
    </source>
</evidence>
<keyword evidence="1" id="KW-0732">Signal</keyword>
<dbReference type="AlphaFoldDB" id="A0A143PR61"/>
<dbReference type="KEGG" id="abac:LuPra_03881"/>
<keyword evidence="3" id="KW-1185">Reference proteome</keyword>